<protein>
    <submittedName>
        <fullName evidence="2">Uncharacterized protein</fullName>
    </submittedName>
</protein>
<name>A0A133KTS1_HEYCO</name>
<evidence type="ECO:0000313" key="3">
    <source>
        <dbReference type="Proteomes" id="UP000070376"/>
    </source>
</evidence>
<feature type="region of interest" description="Disordered" evidence="1">
    <location>
        <begin position="129"/>
        <end position="151"/>
    </location>
</feature>
<reference evidence="3" key="1">
    <citation type="submission" date="2016-01" db="EMBL/GenBank/DDBJ databases">
        <authorList>
            <person name="Mitreva M."/>
            <person name="Pepin K.H."/>
            <person name="Mihindukulasuriya K.A."/>
            <person name="Fulton R."/>
            <person name="Fronick C."/>
            <person name="O'Laughlin M."/>
            <person name="Miner T."/>
            <person name="Herter B."/>
            <person name="Rosa B.A."/>
            <person name="Cordes M."/>
            <person name="Tomlinson C."/>
            <person name="Wollam A."/>
            <person name="Palsikar V.B."/>
            <person name="Mardis E.R."/>
            <person name="Wilson R.K."/>
        </authorList>
    </citation>
    <scope>NUCLEOTIDE SEQUENCE [LARGE SCALE GENOMIC DNA]</scope>
    <source>
        <strain evidence="3">GED7749B</strain>
    </source>
</reference>
<dbReference type="AlphaFoldDB" id="A0A133KTS1"/>
<organism evidence="2 3">
    <name type="scientific">Heyndrickxia coagulans</name>
    <name type="common">Weizmannia coagulans</name>
    <dbReference type="NCBI Taxonomy" id="1398"/>
    <lineage>
        <taxon>Bacteria</taxon>
        <taxon>Bacillati</taxon>
        <taxon>Bacillota</taxon>
        <taxon>Bacilli</taxon>
        <taxon>Bacillales</taxon>
        <taxon>Bacillaceae</taxon>
        <taxon>Heyndrickxia</taxon>
    </lineage>
</organism>
<dbReference type="Proteomes" id="UP000070376">
    <property type="component" value="Unassembled WGS sequence"/>
</dbReference>
<comment type="caution">
    <text evidence="2">The sequence shown here is derived from an EMBL/GenBank/DDBJ whole genome shotgun (WGS) entry which is preliminary data.</text>
</comment>
<dbReference type="EMBL" id="LRPN01000047">
    <property type="protein sequence ID" value="KWZ82978.1"/>
    <property type="molecule type" value="Genomic_DNA"/>
</dbReference>
<gene>
    <name evidence="2" type="ORF">HMPREF3213_01463</name>
</gene>
<sequence>MLRPLHFFFRQRPGHAEPGKPESPWRLKTGCPAWILNDDIDDITEVVHQPRASICMAMAFCSRQQSGNILFIFYGIFSLKHRQPVSGFFCCMRSVSVLQYNKVYFRKQNTRTRQILGCIIGIFPKKHGNPGLTRPGKPGGKRDAEKKLCYN</sequence>
<proteinExistence type="predicted"/>
<accession>A0A133KTS1</accession>
<dbReference type="PATRIC" id="fig|1398.22.peg.1472"/>
<feature type="compositionally biased region" description="Basic and acidic residues" evidence="1">
    <location>
        <begin position="140"/>
        <end position="151"/>
    </location>
</feature>
<evidence type="ECO:0000313" key="2">
    <source>
        <dbReference type="EMBL" id="KWZ82978.1"/>
    </source>
</evidence>
<evidence type="ECO:0000256" key="1">
    <source>
        <dbReference type="SAM" id="MobiDB-lite"/>
    </source>
</evidence>